<gene>
    <name evidence="1" type="ORF">FED44_23205</name>
</gene>
<dbReference type="OrthoDB" id="3533713at2"/>
<organism evidence="1 2">
    <name type="scientific">Microbispora triticiradicis</name>
    <dbReference type="NCBI Taxonomy" id="2200763"/>
    <lineage>
        <taxon>Bacteria</taxon>
        <taxon>Bacillati</taxon>
        <taxon>Actinomycetota</taxon>
        <taxon>Actinomycetes</taxon>
        <taxon>Streptosporangiales</taxon>
        <taxon>Streptosporangiaceae</taxon>
        <taxon>Microbispora</taxon>
    </lineage>
</organism>
<sequence length="104" mass="11659">MTGDPFGFLQRWYAAQCDDEWEHAYGVTIDTLDNPGWRIAVDLVGTDLEGRAFDWRSLDRTEDDWIHIRSDGRLFQGACGPGNLAEMVAEFEKFATTPASTGSI</sequence>
<accession>A0A5R8YS10</accession>
<proteinExistence type="predicted"/>
<reference evidence="1" key="1">
    <citation type="submission" date="2019-05" db="EMBL/GenBank/DDBJ databases">
        <title>Isolation, diversity and antifungal activity of Actinobacteria from wheat.</title>
        <authorList>
            <person name="Yu B."/>
        </authorList>
    </citation>
    <scope>NUCLEOTIDE SEQUENCE [LARGE SCALE GENOMIC DNA]</scope>
    <source>
        <strain evidence="1">NEAU-HEGS1-5</strain>
    </source>
</reference>
<dbReference type="AlphaFoldDB" id="A0A5R8YS10"/>
<dbReference type="EMBL" id="VANP01000009">
    <property type="protein sequence ID" value="TLP56240.1"/>
    <property type="molecule type" value="Genomic_DNA"/>
</dbReference>
<protein>
    <recommendedName>
        <fullName evidence="3">Rhodanese-related sulfurtransferase</fullName>
    </recommendedName>
</protein>
<dbReference type="Proteomes" id="UP000309033">
    <property type="component" value="Unassembled WGS sequence"/>
</dbReference>
<dbReference type="InterPro" id="IPR028228">
    <property type="entry name" value="Imm53"/>
</dbReference>
<keyword evidence="2" id="KW-1185">Reference proteome</keyword>
<evidence type="ECO:0000313" key="1">
    <source>
        <dbReference type="EMBL" id="TLP56240.1"/>
    </source>
</evidence>
<evidence type="ECO:0008006" key="3">
    <source>
        <dbReference type="Google" id="ProtNLM"/>
    </source>
</evidence>
<comment type="caution">
    <text evidence="1">The sequence shown here is derived from an EMBL/GenBank/DDBJ whole genome shotgun (WGS) entry which is preliminary data.</text>
</comment>
<evidence type="ECO:0000313" key="2">
    <source>
        <dbReference type="Proteomes" id="UP000309033"/>
    </source>
</evidence>
<dbReference type="Pfam" id="PF15580">
    <property type="entry name" value="Imm53"/>
    <property type="match status" value="1"/>
</dbReference>
<name>A0A5R8YS10_9ACTN</name>